<feature type="compositionally biased region" description="Low complexity" evidence="1">
    <location>
        <begin position="22"/>
        <end position="31"/>
    </location>
</feature>
<accession>A0AAD7X6W2</accession>
<protein>
    <submittedName>
        <fullName evidence="2">Uncharacterized protein</fullName>
    </submittedName>
</protein>
<reference evidence="2" key="1">
    <citation type="submission" date="2022-11" db="EMBL/GenBank/DDBJ databases">
        <title>Genome Sequence of Cubamyces cubensis.</title>
        <authorList>
            <person name="Buettner E."/>
        </authorList>
    </citation>
    <scope>NUCLEOTIDE SEQUENCE</scope>
    <source>
        <strain evidence="2">MPL-01</strain>
    </source>
</reference>
<comment type="caution">
    <text evidence="2">The sequence shown here is derived from an EMBL/GenBank/DDBJ whole genome shotgun (WGS) entry which is preliminary data.</text>
</comment>
<feature type="compositionally biased region" description="Basic and acidic residues" evidence="1">
    <location>
        <begin position="63"/>
        <end position="72"/>
    </location>
</feature>
<sequence length="101" mass="11728">MEHGEARLAITDYELKSEETRATSTTRSPARLPDTRKNRAQPRLTHHAPRTHRAQSMATHPRSPREPRRERPGPVPTRPPEKRTFADLDWTPVNVMRKLYA</sequence>
<evidence type="ECO:0000313" key="3">
    <source>
        <dbReference type="Proteomes" id="UP001215151"/>
    </source>
</evidence>
<evidence type="ECO:0000256" key="1">
    <source>
        <dbReference type="SAM" id="MobiDB-lite"/>
    </source>
</evidence>
<feature type="region of interest" description="Disordered" evidence="1">
    <location>
        <begin position="1"/>
        <end position="90"/>
    </location>
</feature>
<keyword evidence="3" id="KW-1185">Reference proteome</keyword>
<name>A0AAD7X6W2_9APHY</name>
<dbReference type="AlphaFoldDB" id="A0AAD7X6W2"/>
<dbReference type="Proteomes" id="UP001215151">
    <property type="component" value="Unassembled WGS sequence"/>
</dbReference>
<proteinExistence type="predicted"/>
<evidence type="ECO:0000313" key="2">
    <source>
        <dbReference type="EMBL" id="KAJ8455469.1"/>
    </source>
</evidence>
<organism evidence="2 3">
    <name type="scientific">Trametes cubensis</name>
    <dbReference type="NCBI Taxonomy" id="1111947"/>
    <lineage>
        <taxon>Eukaryota</taxon>
        <taxon>Fungi</taxon>
        <taxon>Dikarya</taxon>
        <taxon>Basidiomycota</taxon>
        <taxon>Agaricomycotina</taxon>
        <taxon>Agaricomycetes</taxon>
        <taxon>Polyporales</taxon>
        <taxon>Polyporaceae</taxon>
        <taxon>Trametes</taxon>
    </lineage>
</organism>
<gene>
    <name evidence="2" type="ORF">ONZ51_g12449</name>
</gene>
<dbReference type="EMBL" id="JAPEVG010000769">
    <property type="protein sequence ID" value="KAJ8455469.1"/>
    <property type="molecule type" value="Genomic_DNA"/>
</dbReference>
<feature type="compositionally biased region" description="Basic residues" evidence="1">
    <location>
        <begin position="38"/>
        <end position="53"/>
    </location>
</feature>